<dbReference type="Proteomes" id="UP000759131">
    <property type="component" value="Unassembled WGS sequence"/>
</dbReference>
<keyword evidence="1" id="KW-0472">Membrane</keyword>
<evidence type="ECO:0000313" key="2">
    <source>
        <dbReference type="EMBL" id="CAD7623919.1"/>
    </source>
</evidence>
<dbReference type="OrthoDB" id="1898221at2759"/>
<organism evidence="2">
    <name type="scientific">Medioppia subpectinata</name>
    <dbReference type="NCBI Taxonomy" id="1979941"/>
    <lineage>
        <taxon>Eukaryota</taxon>
        <taxon>Metazoa</taxon>
        <taxon>Ecdysozoa</taxon>
        <taxon>Arthropoda</taxon>
        <taxon>Chelicerata</taxon>
        <taxon>Arachnida</taxon>
        <taxon>Acari</taxon>
        <taxon>Acariformes</taxon>
        <taxon>Sarcoptiformes</taxon>
        <taxon>Oribatida</taxon>
        <taxon>Brachypylina</taxon>
        <taxon>Oppioidea</taxon>
        <taxon>Oppiidae</taxon>
        <taxon>Medioppia</taxon>
    </lineage>
</organism>
<evidence type="ECO:0000313" key="3">
    <source>
        <dbReference type="Proteomes" id="UP000759131"/>
    </source>
</evidence>
<protein>
    <submittedName>
        <fullName evidence="2">Uncharacterized protein</fullName>
    </submittedName>
</protein>
<keyword evidence="1" id="KW-0812">Transmembrane</keyword>
<keyword evidence="3" id="KW-1185">Reference proteome</keyword>
<keyword evidence="1" id="KW-1133">Transmembrane helix</keyword>
<feature type="transmembrane region" description="Helical" evidence="1">
    <location>
        <begin position="87"/>
        <end position="110"/>
    </location>
</feature>
<dbReference type="EMBL" id="CAJPIZ010001972">
    <property type="protein sequence ID" value="CAG2104349.1"/>
    <property type="molecule type" value="Genomic_DNA"/>
</dbReference>
<dbReference type="EMBL" id="OC856547">
    <property type="protein sequence ID" value="CAD7623919.1"/>
    <property type="molecule type" value="Genomic_DNA"/>
</dbReference>
<evidence type="ECO:0000256" key="1">
    <source>
        <dbReference type="SAM" id="Phobius"/>
    </source>
</evidence>
<gene>
    <name evidence="2" type="ORF">OSB1V03_LOCUS4366</name>
</gene>
<name>A0A7R9PWV6_9ACAR</name>
<reference evidence="2" key="1">
    <citation type="submission" date="2020-11" db="EMBL/GenBank/DDBJ databases">
        <authorList>
            <person name="Tran Van P."/>
        </authorList>
    </citation>
    <scope>NUCLEOTIDE SEQUENCE</scope>
</reference>
<sequence>MICIDNVLGTICDQQVLCGEWCGSVSLVDDSLRALNSCADFTAGSGDNISPKIKTRDRDVNTDVWVYYLGLAQHIWVYGILRTMSSVNRAVILCGFAVYSIVLYLFGLLLHKIVWPKRRVDAWPQQWSPDEISIGQLEFENFRVRQGLIR</sequence>
<feature type="transmembrane region" description="Helical" evidence="1">
    <location>
        <begin position="64"/>
        <end position="81"/>
    </location>
</feature>
<dbReference type="AlphaFoldDB" id="A0A7R9PWV6"/>
<accession>A0A7R9PWV6</accession>
<proteinExistence type="predicted"/>